<dbReference type="InterPro" id="IPR005039">
    <property type="entry name" value="Ant_C"/>
</dbReference>
<evidence type="ECO:0000313" key="3">
    <source>
        <dbReference type="Proteomes" id="UP000831786"/>
    </source>
</evidence>
<dbReference type="Proteomes" id="UP000831786">
    <property type="component" value="Chromosome"/>
</dbReference>
<dbReference type="SMART" id="SM01040">
    <property type="entry name" value="Bro-N"/>
    <property type="match status" value="1"/>
</dbReference>
<evidence type="ECO:0000259" key="1">
    <source>
        <dbReference type="PROSITE" id="PS51750"/>
    </source>
</evidence>
<dbReference type="PANTHER" id="PTHR36180:SF2">
    <property type="entry name" value="BRO FAMILY PROTEIN"/>
    <property type="match status" value="1"/>
</dbReference>
<gene>
    <name evidence="2" type="ORF">MUN78_04595</name>
</gene>
<evidence type="ECO:0000313" key="2">
    <source>
        <dbReference type="EMBL" id="UOQ58131.1"/>
    </source>
</evidence>
<dbReference type="PANTHER" id="PTHR36180">
    <property type="entry name" value="DNA-BINDING PROTEIN-RELATED-RELATED"/>
    <property type="match status" value="1"/>
</dbReference>
<reference evidence="2 3" key="1">
    <citation type="submission" date="2022-04" db="EMBL/GenBank/DDBJ databases">
        <title>Leucobacter sp. isolated from rhizosphere of garlic.</title>
        <authorList>
            <person name="Won M."/>
            <person name="Lee C.-M."/>
            <person name="Woen H.-Y."/>
            <person name="Kwon S.-W."/>
        </authorList>
    </citation>
    <scope>NUCLEOTIDE SEQUENCE [LARGE SCALE GENOMIC DNA]</scope>
    <source>
        <strain evidence="2 3">H21R-40</strain>
    </source>
</reference>
<name>A0ABY4FPG7_9MICO</name>
<keyword evidence="3" id="KW-1185">Reference proteome</keyword>
<proteinExistence type="predicted"/>
<dbReference type="Pfam" id="PF02498">
    <property type="entry name" value="Bro-N"/>
    <property type="match status" value="1"/>
</dbReference>
<feature type="domain" description="Bro-N" evidence="1">
    <location>
        <begin position="1"/>
        <end position="105"/>
    </location>
</feature>
<dbReference type="EMBL" id="CP095045">
    <property type="protein sequence ID" value="UOQ58131.1"/>
    <property type="molecule type" value="Genomic_DNA"/>
</dbReference>
<protein>
    <submittedName>
        <fullName evidence="2">Phage antirepressor</fullName>
    </submittedName>
</protein>
<dbReference type="InterPro" id="IPR003497">
    <property type="entry name" value="BRO_N_domain"/>
</dbReference>
<dbReference type="PROSITE" id="PS51750">
    <property type="entry name" value="BRO_N"/>
    <property type="match status" value="1"/>
</dbReference>
<dbReference type="Pfam" id="PF03374">
    <property type="entry name" value="ANT"/>
    <property type="match status" value="1"/>
</dbReference>
<organism evidence="2 3">
    <name type="scientific">Leucobacter allii</name>
    <dbReference type="NCBI Taxonomy" id="2932247"/>
    <lineage>
        <taxon>Bacteria</taxon>
        <taxon>Bacillati</taxon>
        <taxon>Actinomycetota</taxon>
        <taxon>Actinomycetes</taxon>
        <taxon>Micrococcales</taxon>
        <taxon>Microbacteriaceae</taxon>
        <taxon>Leucobacter</taxon>
    </lineage>
</organism>
<dbReference type="RefSeq" id="WP_244729130.1">
    <property type="nucleotide sequence ID" value="NZ_CP095045.1"/>
</dbReference>
<sequence length="254" mass="27492">MSNQIVPFDFGEHHVRVIVLEGDPWFVLADLCNVLEISNVGNVAARLDDDVKGIHTADTPGGRQQMTIVSEAGMYEVVLLSRKPEARAFKRWVTGAVLPQIRRTGSYGAQEALSEDEIVHQALAITVARVEALTADVAALTPRAESWDQLADSSGTYTVTDAGKLLASAGCQTGPRLLFQQLAGMGWIFKRSGIWTGKQDKINAGLLAEYAGSHFHPRTGERVLDAPTVRVTVEGLGQLREFFGGAEPLIEVTP</sequence>
<accession>A0ABY4FPG7</accession>